<dbReference type="EMBL" id="KN611619">
    <property type="protein sequence ID" value="KHJ76575.1"/>
    <property type="molecule type" value="Genomic_DNA"/>
</dbReference>
<keyword evidence="3" id="KW-1185">Reference proteome</keyword>
<gene>
    <name evidence="2" type="ORF">OESDEN_23805</name>
</gene>
<name>A0A0B1S044_OESDE</name>
<dbReference type="OrthoDB" id="5858751at2759"/>
<reference evidence="2 3" key="1">
    <citation type="submission" date="2014-03" db="EMBL/GenBank/DDBJ databases">
        <title>Draft genome of the hookworm Oesophagostomum dentatum.</title>
        <authorList>
            <person name="Mitreva M."/>
        </authorList>
    </citation>
    <scope>NUCLEOTIDE SEQUENCE [LARGE SCALE GENOMIC DNA]</scope>
    <source>
        <strain evidence="2 3">OD-Hann</strain>
    </source>
</reference>
<organism evidence="2 3">
    <name type="scientific">Oesophagostomum dentatum</name>
    <name type="common">Nodular worm</name>
    <dbReference type="NCBI Taxonomy" id="61180"/>
    <lineage>
        <taxon>Eukaryota</taxon>
        <taxon>Metazoa</taxon>
        <taxon>Ecdysozoa</taxon>
        <taxon>Nematoda</taxon>
        <taxon>Chromadorea</taxon>
        <taxon>Rhabditida</taxon>
        <taxon>Rhabditina</taxon>
        <taxon>Rhabditomorpha</taxon>
        <taxon>Strongyloidea</taxon>
        <taxon>Strongylidae</taxon>
        <taxon>Oesophagostomum</taxon>
    </lineage>
</organism>
<protein>
    <submittedName>
        <fullName evidence="2">Uncharacterized protein</fullName>
    </submittedName>
</protein>
<proteinExistence type="predicted"/>
<evidence type="ECO:0000256" key="1">
    <source>
        <dbReference type="SAM" id="MobiDB-lite"/>
    </source>
</evidence>
<accession>A0A0B1S044</accession>
<dbReference type="Proteomes" id="UP000053660">
    <property type="component" value="Unassembled WGS sequence"/>
</dbReference>
<evidence type="ECO:0000313" key="3">
    <source>
        <dbReference type="Proteomes" id="UP000053660"/>
    </source>
</evidence>
<evidence type="ECO:0000313" key="2">
    <source>
        <dbReference type="EMBL" id="KHJ76575.1"/>
    </source>
</evidence>
<sequence>MKILGSKQIMNVILFDVEDEESQTTENYTTVCNRILQAIDKNLPGAEETESSSGSDYSDEELDEEFKHDKKTL</sequence>
<dbReference type="AlphaFoldDB" id="A0A0B1S044"/>
<feature type="region of interest" description="Disordered" evidence="1">
    <location>
        <begin position="41"/>
        <end position="73"/>
    </location>
</feature>